<dbReference type="PANTHER" id="PTHR10629:SF52">
    <property type="entry name" value="DNA (CYTOSINE-5)-METHYLTRANSFERASE 1"/>
    <property type="match status" value="1"/>
</dbReference>
<evidence type="ECO:0000256" key="4">
    <source>
        <dbReference type="ARBA" id="ARBA00022691"/>
    </source>
</evidence>
<gene>
    <name evidence="8" type="ORF">IAD20_04190</name>
</gene>
<dbReference type="Proteomes" id="UP000824107">
    <property type="component" value="Unassembled WGS sequence"/>
</dbReference>
<keyword evidence="2 7" id="KW-0489">Methyltransferase</keyword>
<dbReference type="GO" id="GO:0044027">
    <property type="term" value="P:negative regulation of gene expression via chromosomal CpG island methylation"/>
    <property type="evidence" value="ECO:0007669"/>
    <property type="project" value="TreeGrafter"/>
</dbReference>
<keyword evidence="5" id="KW-0680">Restriction system</keyword>
<name>A0A9D1M3M2_9PROT</name>
<dbReference type="GO" id="GO:0032259">
    <property type="term" value="P:methylation"/>
    <property type="evidence" value="ECO:0007669"/>
    <property type="project" value="UniProtKB-KW"/>
</dbReference>
<dbReference type="InterPro" id="IPR001525">
    <property type="entry name" value="C5_MeTfrase"/>
</dbReference>
<protein>
    <recommendedName>
        <fullName evidence="1">DNA (cytosine-5-)-methyltransferase</fullName>
        <ecNumber evidence="1">2.1.1.37</ecNumber>
    </recommendedName>
</protein>
<comment type="similarity">
    <text evidence="7">Belongs to the class I-like SAM-binding methyltransferase superfamily. C5-methyltransferase family.</text>
</comment>
<dbReference type="GO" id="GO:0003886">
    <property type="term" value="F:DNA (cytosine-5-)-methyltransferase activity"/>
    <property type="evidence" value="ECO:0007669"/>
    <property type="project" value="UniProtKB-EC"/>
</dbReference>
<evidence type="ECO:0000256" key="5">
    <source>
        <dbReference type="ARBA" id="ARBA00022747"/>
    </source>
</evidence>
<sequence length="585" mass="63927">MLNNQYILMDTKPEIDVVLFCGGGGADTGIEQATGTPVDIAINHDAEAIGMHAANHPQTMHFKEDVFAVHPLVATRGRSVRLLWASPDCTHFSIAKGGTPCSKKIRSLAWVVIKWAKTVRPRMIFLENVKEFQTWGPLGPDNRPDKSRAGETFNRWIAELRGLGYQVEWRILAACDFGAPTSRKRLFLIARCDGQPIVWPDPTHGDPKSPETKKKKLKPWHTAAEIIDWTIPCPSIFERKKPLSENTLRRIAKGIQKFVLNNPKPFIVSIANWSNDSINPADKPLTTVTANPKGGHHALVVPTLVQVNHTGNDHRTQTPDNPLPTLTAKNGHAVAAATLINIGYGEKPGQKARVPGLDVPLGTVVSGGKKHALVSAFLARQYGQSVGTDADAPLGTITRIDHSQVVTAFLAKHYTGATGSEMNKPVDTITAIDHNSLVTSHLVKMRGTNIGQSVEEPLQTISAQGKHFAEVRALLVKYYGNEKDGQPLNEPLDTVPTKDRFALITVYIGSEPYVIVDIGLRMLQPHELYAAQGFPADYIFDRQADGTPITKTAQVQKCGNAVCPPVARAIVAVNLNERFLLENAV</sequence>
<reference evidence="8" key="1">
    <citation type="submission" date="2020-10" db="EMBL/GenBank/DDBJ databases">
        <authorList>
            <person name="Gilroy R."/>
        </authorList>
    </citation>
    <scope>NUCLEOTIDE SEQUENCE</scope>
    <source>
        <strain evidence="8">ChiW3-316</strain>
    </source>
</reference>
<evidence type="ECO:0000256" key="2">
    <source>
        <dbReference type="ARBA" id="ARBA00022603"/>
    </source>
</evidence>
<dbReference type="GO" id="GO:0003677">
    <property type="term" value="F:DNA binding"/>
    <property type="evidence" value="ECO:0007669"/>
    <property type="project" value="TreeGrafter"/>
</dbReference>
<dbReference type="GO" id="GO:0009307">
    <property type="term" value="P:DNA restriction-modification system"/>
    <property type="evidence" value="ECO:0007669"/>
    <property type="project" value="UniProtKB-KW"/>
</dbReference>
<feature type="active site" evidence="7">
    <location>
        <position position="89"/>
    </location>
</feature>
<dbReference type="Gene3D" id="3.40.50.150">
    <property type="entry name" value="Vaccinia Virus protein VP39"/>
    <property type="match status" value="1"/>
</dbReference>
<keyword evidence="3 7" id="KW-0808">Transferase</keyword>
<dbReference type="PRINTS" id="PR00105">
    <property type="entry name" value="C5METTRFRASE"/>
</dbReference>
<keyword evidence="4 7" id="KW-0949">S-adenosyl-L-methionine</keyword>
<comment type="catalytic activity">
    <reaction evidence="6">
        <text>a 2'-deoxycytidine in DNA + S-adenosyl-L-methionine = a 5-methyl-2'-deoxycytidine in DNA + S-adenosyl-L-homocysteine + H(+)</text>
        <dbReference type="Rhea" id="RHEA:13681"/>
        <dbReference type="Rhea" id="RHEA-COMP:11369"/>
        <dbReference type="Rhea" id="RHEA-COMP:11370"/>
        <dbReference type="ChEBI" id="CHEBI:15378"/>
        <dbReference type="ChEBI" id="CHEBI:57856"/>
        <dbReference type="ChEBI" id="CHEBI:59789"/>
        <dbReference type="ChEBI" id="CHEBI:85452"/>
        <dbReference type="ChEBI" id="CHEBI:85454"/>
        <dbReference type="EC" id="2.1.1.37"/>
    </reaction>
</comment>
<evidence type="ECO:0000313" key="9">
    <source>
        <dbReference type="Proteomes" id="UP000824107"/>
    </source>
</evidence>
<dbReference type="AlphaFoldDB" id="A0A9D1M3M2"/>
<evidence type="ECO:0000256" key="7">
    <source>
        <dbReference type="PROSITE-ProRule" id="PRU01016"/>
    </source>
</evidence>
<dbReference type="InterPro" id="IPR029063">
    <property type="entry name" value="SAM-dependent_MTases_sf"/>
</dbReference>
<dbReference type="Pfam" id="PF00145">
    <property type="entry name" value="DNA_methylase"/>
    <property type="match status" value="2"/>
</dbReference>
<dbReference type="SUPFAM" id="SSF53335">
    <property type="entry name" value="S-adenosyl-L-methionine-dependent methyltransferases"/>
    <property type="match status" value="1"/>
</dbReference>
<evidence type="ECO:0000256" key="6">
    <source>
        <dbReference type="ARBA" id="ARBA00047422"/>
    </source>
</evidence>
<organism evidence="8 9">
    <name type="scientific">Candidatus Scatocola faecipullorum</name>
    <dbReference type="NCBI Taxonomy" id="2840917"/>
    <lineage>
        <taxon>Bacteria</taxon>
        <taxon>Pseudomonadati</taxon>
        <taxon>Pseudomonadota</taxon>
        <taxon>Alphaproteobacteria</taxon>
        <taxon>Rhodospirillales</taxon>
        <taxon>Rhodospirillaceae</taxon>
        <taxon>Rhodospirillaceae incertae sedis</taxon>
        <taxon>Candidatus Scatocola</taxon>
    </lineage>
</organism>
<dbReference type="PANTHER" id="PTHR10629">
    <property type="entry name" value="CYTOSINE-SPECIFIC METHYLTRANSFERASE"/>
    <property type="match status" value="1"/>
</dbReference>
<proteinExistence type="inferred from homology"/>
<accession>A0A9D1M3M2</accession>
<dbReference type="Gene3D" id="3.90.120.10">
    <property type="entry name" value="DNA Methylase, subunit A, domain 2"/>
    <property type="match status" value="1"/>
</dbReference>
<comment type="caution">
    <text evidence="8">The sequence shown here is derived from an EMBL/GenBank/DDBJ whole genome shotgun (WGS) entry which is preliminary data.</text>
</comment>
<evidence type="ECO:0000256" key="3">
    <source>
        <dbReference type="ARBA" id="ARBA00022679"/>
    </source>
</evidence>
<evidence type="ECO:0000313" key="8">
    <source>
        <dbReference type="EMBL" id="HIU53263.1"/>
    </source>
</evidence>
<evidence type="ECO:0000256" key="1">
    <source>
        <dbReference type="ARBA" id="ARBA00011975"/>
    </source>
</evidence>
<dbReference type="EMBL" id="DVNC01000028">
    <property type="protein sequence ID" value="HIU53263.1"/>
    <property type="molecule type" value="Genomic_DNA"/>
</dbReference>
<dbReference type="PROSITE" id="PS51679">
    <property type="entry name" value="SAM_MT_C5"/>
    <property type="match status" value="1"/>
</dbReference>
<reference evidence="8" key="2">
    <citation type="journal article" date="2021" name="PeerJ">
        <title>Extensive microbial diversity within the chicken gut microbiome revealed by metagenomics and culture.</title>
        <authorList>
            <person name="Gilroy R."/>
            <person name="Ravi A."/>
            <person name="Getino M."/>
            <person name="Pursley I."/>
            <person name="Horton D.L."/>
            <person name="Alikhan N.F."/>
            <person name="Baker D."/>
            <person name="Gharbi K."/>
            <person name="Hall N."/>
            <person name="Watson M."/>
            <person name="Adriaenssens E.M."/>
            <person name="Foster-Nyarko E."/>
            <person name="Jarju S."/>
            <person name="Secka A."/>
            <person name="Antonio M."/>
            <person name="Oren A."/>
            <person name="Chaudhuri R.R."/>
            <person name="La Ragione R."/>
            <person name="Hildebrand F."/>
            <person name="Pallen M.J."/>
        </authorList>
    </citation>
    <scope>NUCLEOTIDE SEQUENCE</scope>
    <source>
        <strain evidence="8">ChiW3-316</strain>
    </source>
</reference>
<dbReference type="EC" id="2.1.1.37" evidence="1"/>
<dbReference type="InterPro" id="IPR050390">
    <property type="entry name" value="C5-Methyltransferase"/>
</dbReference>